<organism evidence="1 2">
    <name type="scientific">Pseudomonas luteola</name>
    <dbReference type="NCBI Taxonomy" id="47886"/>
    <lineage>
        <taxon>Bacteria</taxon>
        <taxon>Pseudomonadati</taxon>
        <taxon>Pseudomonadota</taxon>
        <taxon>Gammaproteobacteria</taxon>
        <taxon>Pseudomonadales</taxon>
        <taxon>Pseudomonadaceae</taxon>
        <taxon>Pseudomonas</taxon>
    </lineage>
</organism>
<gene>
    <name evidence="1" type="ORF">NCTC11842_00115</name>
</gene>
<reference evidence="1 2" key="1">
    <citation type="submission" date="2018-06" db="EMBL/GenBank/DDBJ databases">
        <authorList>
            <consortium name="Pathogen Informatics"/>
            <person name="Doyle S."/>
        </authorList>
    </citation>
    <scope>NUCLEOTIDE SEQUENCE [LARGE SCALE GENOMIC DNA]</scope>
    <source>
        <strain evidence="1 2">NCTC11842</strain>
    </source>
</reference>
<name>A0A2X2DZE5_PSELU</name>
<dbReference type="AlphaFoldDB" id="A0A2X2DZE5"/>
<accession>A0A2X2DZE5</accession>
<evidence type="ECO:0000313" key="2">
    <source>
        <dbReference type="Proteomes" id="UP000250443"/>
    </source>
</evidence>
<sequence>MSVLKQHNYTCRACGFKSRPSKEVPHGWMIPVDLNSPSLVALSSEAGLCLCPFCTSTLTINWSVVPTVRSGKEAPSPGMLILLPHLSQHEINRIALHTLSILSSTSIMESSPIRDMAVKVDSVMSSLQKELTLYIEPYRSEHDADFARALALIPVDLYEKRNEVLSPVRWWPTMSYWQEQGLYWTYSTFNKF</sequence>
<protein>
    <submittedName>
        <fullName evidence="1">Uncharacterized protein</fullName>
    </submittedName>
</protein>
<dbReference type="EMBL" id="UAUF01000002">
    <property type="protein sequence ID" value="SPY99970.1"/>
    <property type="molecule type" value="Genomic_DNA"/>
</dbReference>
<proteinExistence type="predicted"/>
<evidence type="ECO:0000313" key="1">
    <source>
        <dbReference type="EMBL" id="SPY99970.1"/>
    </source>
</evidence>
<dbReference type="Proteomes" id="UP000250443">
    <property type="component" value="Unassembled WGS sequence"/>
</dbReference>